<dbReference type="VEuPathDB" id="TrichDB:TVAGG3_0181920"/>
<gene>
    <name evidence="2" type="ORF">TVAG_390310</name>
</gene>
<reference evidence="2" key="1">
    <citation type="submission" date="2006-10" db="EMBL/GenBank/DDBJ databases">
        <authorList>
            <person name="Amadeo P."/>
            <person name="Zhao Q."/>
            <person name="Wortman J."/>
            <person name="Fraser-Liggett C."/>
            <person name="Carlton J."/>
        </authorList>
    </citation>
    <scope>NUCLEOTIDE SEQUENCE</scope>
    <source>
        <strain evidence="2">G3</strain>
    </source>
</reference>
<name>A2EST5_TRIV3</name>
<keyword evidence="3" id="KW-1185">Reference proteome</keyword>
<evidence type="ECO:0000256" key="1">
    <source>
        <dbReference type="SAM" id="MobiDB-lite"/>
    </source>
</evidence>
<dbReference type="InParanoid" id="A2EST5"/>
<proteinExistence type="predicted"/>
<protein>
    <submittedName>
        <fullName evidence="2">Uncharacterized protein</fullName>
    </submittedName>
</protein>
<accession>A2EST5</accession>
<evidence type="ECO:0000313" key="2">
    <source>
        <dbReference type="EMBL" id="EAY04261.1"/>
    </source>
</evidence>
<dbReference type="AlphaFoldDB" id="A2EST5"/>
<feature type="region of interest" description="Disordered" evidence="1">
    <location>
        <begin position="1"/>
        <end position="71"/>
    </location>
</feature>
<dbReference type="RefSeq" id="XP_001316484.1">
    <property type="nucleotide sequence ID" value="XM_001316449.1"/>
</dbReference>
<sequence length="71" mass="7759">MCKEADQSGEPEVTRIPSGIPEPGQKPGLPENPLNPTRHLTKYSTQNTNLDGKDELPDLELSEVTDSKGEE</sequence>
<organism evidence="2 3">
    <name type="scientific">Trichomonas vaginalis (strain ATCC PRA-98 / G3)</name>
    <dbReference type="NCBI Taxonomy" id="412133"/>
    <lineage>
        <taxon>Eukaryota</taxon>
        <taxon>Metamonada</taxon>
        <taxon>Parabasalia</taxon>
        <taxon>Trichomonadida</taxon>
        <taxon>Trichomonadidae</taxon>
        <taxon>Trichomonas</taxon>
    </lineage>
</organism>
<evidence type="ECO:0000313" key="3">
    <source>
        <dbReference type="Proteomes" id="UP000001542"/>
    </source>
</evidence>
<reference evidence="2" key="2">
    <citation type="journal article" date="2007" name="Science">
        <title>Draft genome sequence of the sexually transmitted pathogen Trichomonas vaginalis.</title>
        <authorList>
            <person name="Carlton J.M."/>
            <person name="Hirt R.P."/>
            <person name="Silva J.C."/>
            <person name="Delcher A.L."/>
            <person name="Schatz M."/>
            <person name="Zhao Q."/>
            <person name="Wortman J.R."/>
            <person name="Bidwell S.L."/>
            <person name="Alsmark U.C.M."/>
            <person name="Besteiro S."/>
            <person name="Sicheritz-Ponten T."/>
            <person name="Noel C.J."/>
            <person name="Dacks J.B."/>
            <person name="Foster P.G."/>
            <person name="Simillion C."/>
            <person name="Van de Peer Y."/>
            <person name="Miranda-Saavedra D."/>
            <person name="Barton G.J."/>
            <person name="Westrop G.D."/>
            <person name="Mueller S."/>
            <person name="Dessi D."/>
            <person name="Fiori P.L."/>
            <person name="Ren Q."/>
            <person name="Paulsen I."/>
            <person name="Zhang H."/>
            <person name="Bastida-Corcuera F.D."/>
            <person name="Simoes-Barbosa A."/>
            <person name="Brown M.T."/>
            <person name="Hayes R.D."/>
            <person name="Mukherjee M."/>
            <person name="Okumura C.Y."/>
            <person name="Schneider R."/>
            <person name="Smith A.J."/>
            <person name="Vanacova S."/>
            <person name="Villalvazo M."/>
            <person name="Haas B.J."/>
            <person name="Pertea M."/>
            <person name="Feldblyum T.V."/>
            <person name="Utterback T.R."/>
            <person name="Shu C.L."/>
            <person name="Osoegawa K."/>
            <person name="de Jong P.J."/>
            <person name="Hrdy I."/>
            <person name="Horvathova L."/>
            <person name="Zubacova Z."/>
            <person name="Dolezal P."/>
            <person name="Malik S.B."/>
            <person name="Logsdon J.M. Jr."/>
            <person name="Henze K."/>
            <person name="Gupta A."/>
            <person name="Wang C.C."/>
            <person name="Dunne R.L."/>
            <person name="Upcroft J.A."/>
            <person name="Upcroft P."/>
            <person name="White O."/>
            <person name="Salzberg S.L."/>
            <person name="Tang P."/>
            <person name="Chiu C.-H."/>
            <person name="Lee Y.-S."/>
            <person name="Embley T.M."/>
            <person name="Coombs G.H."/>
            <person name="Mottram J.C."/>
            <person name="Tachezy J."/>
            <person name="Fraser-Liggett C.M."/>
            <person name="Johnson P.J."/>
        </authorList>
    </citation>
    <scope>NUCLEOTIDE SEQUENCE [LARGE SCALE GENOMIC DNA]</scope>
    <source>
        <strain evidence="2">G3</strain>
    </source>
</reference>
<dbReference type="KEGG" id="tva:4762117"/>
<dbReference type="Proteomes" id="UP000001542">
    <property type="component" value="Unassembled WGS sequence"/>
</dbReference>
<dbReference type="VEuPathDB" id="TrichDB:TVAG_390310"/>
<dbReference type="EMBL" id="DS113480">
    <property type="protein sequence ID" value="EAY04261.1"/>
    <property type="molecule type" value="Genomic_DNA"/>
</dbReference>